<evidence type="ECO:0000313" key="7">
    <source>
        <dbReference type="EMBL" id="GAA1995007.1"/>
    </source>
</evidence>
<comment type="similarity">
    <text evidence="2">Belongs to the glycosyltransferase 2 family.</text>
</comment>
<dbReference type="RefSeq" id="WP_344661408.1">
    <property type="nucleotide sequence ID" value="NZ_BAAAQM010000053.1"/>
</dbReference>
<evidence type="ECO:0000256" key="2">
    <source>
        <dbReference type="ARBA" id="ARBA00006739"/>
    </source>
</evidence>
<dbReference type="EMBL" id="BAAAQM010000053">
    <property type="protein sequence ID" value="GAA1995007.1"/>
    <property type="molecule type" value="Genomic_DNA"/>
</dbReference>
<accession>A0ABN2T0M5</accession>
<proteinExistence type="inferred from homology"/>
<protein>
    <submittedName>
        <fullName evidence="7">Glycosyltransferase family 2 protein</fullName>
    </submittedName>
</protein>
<keyword evidence="3" id="KW-0328">Glycosyltransferase</keyword>
<reference evidence="7 8" key="1">
    <citation type="journal article" date="2019" name="Int. J. Syst. Evol. Microbiol.">
        <title>The Global Catalogue of Microorganisms (GCM) 10K type strain sequencing project: providing services to taxonomists for standard genome sequencing and annotation.</title>
        <authorList>
            <consortium name="The Broad Institute Genomics Platform"/>
            <consortium name="The Broad Institute Genome Sequencing Center for Infectious Disease"/>
            <person name="Wu L."/>
            <person name="Ma J."/>
        </authorList>
    </citation>
    <scope>NUCLEOTIDE SEQUENCE [LARGE SCALE GENOMIC DNA]</scope>
    <source>
        <strain evidence="7 8">JCM 16013</strain>
    </source>
</reference>
<name>A0ABN2T0M5_9ACTN</name>
<dbReference type="PANTHER" id="PTHR43179:SF12">
    <property type="entry name" value="GALACTOFURANOSYLTRANSFERASE GLFT2"/>
    <property type="match status" value="1"/>
</dbReference>
<keyword evidence="8" id="KW-1185">Reference proteome</keyword>
<dbReference type="InterPro" id="IPR001173">
    <property type="entry name" value="Glyco_trans_2-like"/>
</dbReference>
<evidence type="ECO:0000259" key="6">
    <source>
        <dbReference type="Pfam" id="PF13632"/>
    </source>
</evidence>
<evidence type="ECO:0000313" key="8">
    <source>
        <dbReference type="Proteomes" id="UP001499854"/>
    </source>
</evidence>
<dbReference type="SUPFAM" id="SSF53448">
    <property type="entry name" value="Nucleotide-diphospho-sugar transferases"/>
    <property type="match status" value="1"/>
</dbReference>
<dbReference type="InterPro" id="IPR029044">
    <property type="entry name" value="Nucleotide-diphossugar_trans"/>
</dbReference>
<evidence type="ECO:0000256" key="3">
    <source>
        <dbReference type="ARBA" id="ARBA00022676"/>
    </source>
</evidence>
<organism evidence="7 8">
    <name type="scientific">Catenulispora subtropica</name>
    <dbReference type="NCBI Taxonomy" id="450798"/>
    <lineage>
        <taxon>Bacteria</taxon>
        <taxon>Bacillati</taxon>
        <taxon>Actinomycetota</taxon>
        <taxon>Actinomycetes</taxon>
        <taxon>Catenulisporales</taxon>
        <taxon>Catenulisporaceae</taxon>
        <taxon>Catenulispora</taxon>
    </lineage>
</organism>
<comment type="caution">
    <text evidence="7">The sequence shown here is derived from an EMBL/GenBank/DDBJ whole genome shotgun (WGS) entry which is preliminary data.</text>
</comment>
<dbReference type="Pfam" id="PF00535">
    <property type="entry name" value="Glycos_transf_2"/>
    <property type="match status" value="1"/>
</dbReference>
<sequence>MGVDPEDDGRPGVVLVVVTWNSAEVLPGLFASLELGMAGLRWRLVVADNASADGTPDVVRAEMPDALLVETGRNAGYAAAFNAALDAVGKLDERTDAVFVCNPDIRLRPGCGAALVAGLKAHATGITAPVLYDGTGRMIRTLRREPNPLRLLGEMVLGAGRSGRFAALGEQVTDPEAYRKATRADWAAGSLMAISRECLEACGPWDESFFLYSEETEFALRAGAHGFATRLAPDAVAVHLEGEATVSPKLWTLLTLNRVRLYRRTHRPPAVAAFWAALLLRESSRALLGRSASRAAVRALVSPAKMREKPGP</sequence>
<feature type="domain" description="Glycosyltransferase 2-like" evidence="6">
    <location>
        <begin position="187"/>
        <end position="246"/>
    </location>
</feature>
<dbReference type="Pfam" id="PF13632">
    <property type="entry name" value="Glyco_trans_2_3"/>
    <property type="match status" value="1"/>
</dbReference>
<comment type="pathway">
    <text evidence="1">Cell wall biogenesis; cell wall polysaccharide biosynthesis.</text>
</comment>
<feature type="domain" description="Glycosyltransferase 2-like" evidence="5">
    <location>
        <begin position="15"/>
        <end position="133"/>
    </location>
</feature>
<evidence type="ECO:0000259" key="5">
    <source>
        <dbReference type="Pfam" id="PF00535"/>
    </source>
</evidence>
<dbReference type="Proteomes" id="UP001499854">
    <property type="component" value="Unassembled WGS sequence"/>
</dbReference>
<keyword evidence="4" id="KW-0808">Transferase</keyword>
<dbReference type="PANTHER" id="PTHR43179">
    <property type="entry name" value="RHAMNOSYLTRANSFERASE WBBL"/>
    <property type="match status" value="1"/>
</dbReference>
<evidence type="ECO:0000256" key="1">
    <source>
        <dbReference type="ARBA" id="ARBA00004776"/>
    </source>
</evidence>
<gene>
    <name evidence="7" type="ORF">GCM10009838_69440</name>
</gene>
<dbReference type="Gene3D" id="3.90.550.10">
    <property type="entry name" value="Spore Coat Polysaccharide Biosynthesis Protein SpsA, Chain A"/>
    <property type="match status" value="1"/>
</dbReference>
<evidence type="ECO:0000256" key="4">
    <source>
        <dbReference type="ARBA" id="ARBA00022679"/>
    </source>
</evidence>